<reference evidence="1 2" key="1">
    <citation type="journal article" date="2003" name="Proc. Natl. Acad. Sci. U.S.A.">
        <title>Complete genome sequence of the marine planctomycete Pirellula sp. strain 1.</title>
        <authorList>
            <person name="Gloeckner F.O."/>
            <person name="Kube M."/>
            <person name="Bauer M."/>
            <person name="Teeling H."/>
            <person name="Lombardot T."/>
            <person name="Ludwig W."/>
            <person name="Gade D."/>
            <person name="Beck A."/>
            <person name="Borzym K."/>
            <person name="Heitmann K."/>
            <person name="Rabus R."/>
            <person name="Schlesner H."/>
            <person name="Amann R."/>
            <person name="Reinhardt R."/>
        </authorList>
    </citation>
    <scope>NUCLEOTIDE SEQUENCE [LARGE SCALE GENOMIC DNA]</scope>
    <source>
        <strain evidence="2">DSM 10527 / NCIMB 13988 / SH1</strain>
    </source>
</reference>
<dbReference type="EMBL" id="BX294153">
    <property type="protein sequence ID" value="CAD79279.1"/>
    <property type="molecule type" value="Genomic_DNA"/>
</dbReference>
<dbReference type="STRING" id="243090.RB11716"/>
<dbReference type="KEGG" id="rba:RB11716"/>
<dbReference type="Proteomes" id="UP000001025">
    <property type="component" value="Chromosome"/>
</dbReference>
<proteinExistence type="predicted"/>
<dbReference type="HOGENOM" id="CLU_2685387_0_0_0"/>
<organism evidence="1 2">
    <name type="scientific">Rhodopirellula baltica (strain DSM 10527 / NCIMB 13988 / SH1)</name>
    <dbReference type="NCBI Taxonomy" id="243090"/>
    <lineage>
        <taxon>Bacteria</taxon>
        <taxon>Pseudomonadati</taxon>
        <taxon>Planctomycetota</taxon>
        <taxon>Planctomycetia</taxon>
        <taxon>Pirellulales</taxon>
        <taxon>Pirellulaceae</taxon>
        <taxon>Rhodopirellula</taxon>
    </lineage>
</organism>
<gene>
    <name evidence="1" type="ordered locus">RB11716</name>
</gene>
<dbReference type="InParanoid" id="Q7UDX6"/>
<evidence type="ECO:0000313" key="2">
    <source>
        <dbReference type="Proteomes" id="UP000001025"/>
    </source>
</evidence>
<protein>
    <submittedName>
        <fullName evidence="1">Uncharacterized protein</fullName>
    </submittedName>
</protein>
<keyword evidence="2" id="KW-1185">Reference proteome</keyword>
<dbReference type="EnsemblBacteria" id="CAD79279">
    <property type="protein sequence ID" value="CAD79279"/>
    <property type="gene ID" value="RB11716"/>
</dbReference>
<sequence>MRRALLSVRKLAQLLQLRLRSRIRQNSDSQPTRTSEFLRIQPRPLQHASYAGLSSGHLFAAGGSQVEQPKDLVS</sequence>
<accession>Q7UDX6</accession>
<dbReference type="AlphaFoldDB" id="Q7UDX6"/>
<evidence type="ECO:0000313" key="1">
    <source>
        <dbReference type="EMBL" id="CAD79279.1"/>
    </source>
</evidence>
<name>Q7UDX6_RHOBA</name>